<reference evidence="1 2" key="1">
    <citation type="submission" date="2018-04" db="EMBL/GenBank/DDBJ databases">
        <title>Genomic Encyclopedia of Archaeal and Bacterial Type Strains, Phase II (KMG-II): from individual species to whole genera.</title>
        <authorList>
            <person name="Goeker M."/>
        </authorList>
    </citation>
    <scope>NUCLEOTIDE SEQUENCE [LARGE SCALE GENOMIC DNA]</scope>
    <source>
        <strain evidence="1 2">DSM 5822</strain>
    </source>
</reference>
<keyword evidence="2" id="KW-1185">Reference proteome</keyword>
<name>A0A2T5J120_9GAMM</name>
<dbReference type="EMBL" id="QAON01000004">
    <property type="protein sequence ID" value="PTQ89989.1"/>
    <property type="molecule type" value="Genomic_DNA"/>
</dbReference>
<proteinExistence type="predicted"/>
<organism evidence="1 2">
    <name type="scientific">Agitococcus lubricus</name>
    <dbReference type="NCBI Taxonomy" id="1077255"/>
    <lineage>
        <taxon>Bacteria</taxon>
        <taxon>Pseudomonadati</taxon>
        <taxon>Pseudomonadota</taxon>
        <taxon>Gammaproteobacteria</taxon>
        <taxon>Moraxellales</taxon>
        <taxon>Moraxellaceae</taxon>
        <taxon>Agitococcus</taxon>
    </lineage>
</organism>
<sequence>MTAKNHTHHEIVETFDRLEMPLSDTLIEMLNEDYTHRTERRGCGYTQATRALATNINLARTDELDDLKLFNRANQGLRSLLLHPQAQSLGLKQWRNLDLRKDLATHLQQNSAAEDSFWCTLAQEVAFQHRLRNSEYEVSLEESRVWIRLLSDIILPRDANAEGLFALNALTEKPKVGSCTMAEKFFLEMLYGTIPRKGFVNIIVDDQQRPLMIEKVNIGDSHSCISVAPVMMNGVRIPAASLFAVEYPEDLTDTLTTCKHLRGRVIPASACIGFRFLRLTTLSISVAHRARAFSSHFEWQTANGLFSHHTTDIRQLLALASKQL</sequence>
<evidence type="ECO:0000313" key="1">
    <source>
        <dbReference type="EMBL" id="PTQ89989.1"/>
    </source>
</evidence>
<protein>
    <submittedName>
        <fullName evidence="1">Uncharacterized protein</fullName>
    </submittedName>
</protein>
<dbReference type="AlphaFoldDB" id="A0A2T5J120"/>
<accession>A0A2T5J120</accession>
<dbReference type="Proteomes" id="UP000244223">
    <property type="component" value="Unassembled WGS sequence"/>
</dbReference>
<evidence type="ECO:0000313" key="2">
    <source>
        <dbReference type="Proteomes" id="UP000244223"/>
    </source>
</evidence>
<dbReference type="RefSeq" id="WP_107864996.1">
    <property type="nucleotide sequence ID" value="NZ_QAON01000004.1"/>
</dbReference>
<comment type="caution">
    <text evidence="1">The sequence shown here is derived from an EMBL/GenBank/DDBJ whole genome shotgun (WGS) entry which is preliminary data.</text>
</comment>
<dbReference type="OrthoDB" id="6671964at2"/>
<gene>
    <name evidence="1" type="ORF">C8N29_10427</name>
</gene>